<keyword evidence="3" id="KW-1185">Reference proteome</keyword>
<dbReference type="Proteomes" id="UP001372338">
    <property type="component" value="Unassembled WGS sequence"/>
</dbReference>
<evidence type="ECO:0000256" key="1">
    <source>
        <dbReference type="SAM" id="MobiDB-lite"/>
    </source>
</evidence>
<accession>A0AAN9EP66</accession>
<proteinExistence type="predicted"/>
<dbReference type="AlphaFoldDB" id="A0AAN9EP66"/>
<gene>
    <name evidence="2" type="ORF">RIF29_25739</name>
</gene>
<organism evidence="2 3">
    <name type="scientific">Crotalaria pallida</name>
    <name type="common">Smooth rattlebox</name>
    <name type="synonym">Crotalaria striata</name>
    <dbReference type="NCBI Taxonomy" id="3830"/>
    <lineage>
        <taxon>Eukaryota</taxon>
        <taxon>Viridiplantae</taxon>
        <taxon>Streptophyta</taxon>
        <taxon>Embryophyta</taxon>
        <taxon>Tracheophyta</taxon>
        <taxon>Spermatophyta</taxon>
        <taxon>Magnoliopsida</taxon>
        <taxon>eudicotyledons</taxon>
        <taxon>Gunneridae</taxon>
        <taxon>Pentapetalae</taxon>
        <taxon>rosids</taxon>
        <taxon>fabids</taxon>
        <taxon>Fabales</taxon>
        <taxon>Fabaceae</taxon>
        <taxon>Papilionoideae</taxon>
        <taxon>50 kb inversion clade</taxon>
        <taxon>genistoids sensu lato</taxon>
        <taxon>core genistoids</taxon>
        <taxon>Crotalarieae</taxon>
        <taxon>Crotalaria</taxon>
    </lineage>
</organism>
<protein>
    <submittedName>
        <fullName evidence="2">Uncharacterized protein</fullName>
    </submittedName>
</protein>
<feature type="region of interest" description="Disordered" evidence="1">
    <location>
        <begin position="1"/>
        <end position="34"/>
    </location>
</feature>
<sequence length="86" mass="9048">MFSLRMPLFSLGSATDRPLRRPPPPSSALSSPSGFTLRPTFFLRFLPPPSFLLPASPSALCSSSAFSLRPSLPSVANPSSSAAKPS</sequence>
<reference evidence="2 3" key="1">
    <citation type="submission" date="2024-01" db="EMBL/GenBank/DDBJ databases">
        <title>The genomes of 5 underutilized Papilionoideae crops provide insights into root nodulation and disease resistanc.</title>
        <authorList>
            <person name="Yuan L."/>
        </authorList>
    </citation>
    <scope>NUCLEOTIDE SEQUENCE [LARGE SCALE GENOMIC DNA]</scope>
    <source>
        <strain evidence="2">ZHUSHIDOU_FW_LH</strain>
        <tissue evidence="2">Leaf</tissue>
    </source>
</reference>
<name>A0AAN9EP66_CROPI</name>
<comment type="caution">
    <text evidence="2">The sequence shown here is derived from an EMBL/GenBank/DDBJ whole genome shotgun (WGS) entry which is preliminary data.</text>
</comment>
<evidence type="ECO:0000313" key="2">
    <source>
        <dbReference type="EMBL" id="KAK7260030.1"/>
    </source>
</evidence>
<dbReference type="EMBL" id="JAYWIO010000005">
    <property type="protein sequence ID" value="KAK7260030.1"/>
    <property type="molecule type" value="Genomic_DNA"/>
</dbReference>
<evidence type="ECO:0000313" key="3">
    <source>
        <dbReference type="Proteomes" id="UP001372338"/>
    </source>
</evidence>